<evidence type="ECO:0000313" key="1">
    <source>
        <dbReference type="EMBL" id="RGR46334.1"/>
    </source>
</evidence>
<reference evidence="1 2" key="1">
    <citation type="submission" date="2018-08" db="EMBL/GenBank/DDBJ databases">
        <title>A genome reference for cultivated species of the human gut microbiota.</title>
        <authorList>
            <person name="Zou Y."/>
            <person name="Xue W."/>
            <person name="Luo G."/>
        </authorList>
    </citation>
    <scope>NUCLEOTIDE SEQUENCE [LARGE SCALE GENOMIC DNA]</scope>
    <source>
        <strain evidence="1 2">AF25-21</strain>
    </source>
</reference>
<accession>A0A412EMU3</accession>
<dbReference type="Proteomes" id="UP000285839">
    <property type="component" value="Unassembled WGS sequence"/>
</dbReference>
<protein>
    <submittedName>
        <fullName evidence="1">Uncharacterized protein</fullName>
    </submittedName>
</protein>
<name>A0A412EMU3_9FIRM</name>
<dbReference type="AlphaFoldDB" id="A0A412EMU3"/>
<dbReference type="RefSeq" id="WP_117639859.1">
    <property type="nucleotide sequence ID" value="NZ_QRUH01000014.1"/>
</dbReference>
<sequence>MAGYYGYSMSNNAVEAYENGERPLSKWRKSDILEAISVSEIELKCSISKLQKLPVKVLKEVCLTYSSWHHTSNYYNQTNFYTLDEKYIESLTDEKIDKLLAECKSEEREKEPAEERWKCAFLEWSGSRKHPKATELVEEGIVKGQWFFRKDGSKKKTSANGFRFIEKVSA</sequence>
<comment type="caution">
    <text evidence="1">The sequence shown here is derived from an EMBL/GenBank/DDBJ whole genome shotgun (WGS) entry which is preliminary data.</text>
</comment>
<gene>
    <name evidence="1" type="ORF">DWY46_15370</name>
</gene>
<dbReference type="EMBL" id="QRUH01000014">
    <property type="protein sequence ID" value="RGR46334.1"/>
    <property type="molecule type" value="Genomic_DNA"/>
</dbReference>
<organism evidence="1 2">
    <name type="scientific">Blautia obeum</name>
    <dbReference type="NCBI Taxonomy" id="40520"/>
    <lineage>
        <taxon>Bacteria</taxon>
        <taxon>Bacillati</taxon>
        <taxon>Bacillota</taxon>
        <taxon>Clostridia</taxon>
        <taxon>Lachnospirales</taxon>
        <taxon>Lachnospiraceae</taxon>
        <taxon>Blautia</taxon>
    </lineage>
</organism>
<evidence type="ECO:0000313" key="2">
    <source>
        <dbReference type="Proteomes" id="UP000285839"/>
    </source>
</evidence>
<proteinExistence type="predicted"/>